<organism evidence="1 2">
    <name type="scientific">Deinococcus navajonensis</name>
    <dbReference type="NCBI Taxonomy" id="309884"/>
    <lineage>
        <taxon>Bacteria</taxon>
        <taxon>Thermotogati</taxon>
        <taxon>Deinococcota</taxon>
        <taxon>Deinococci</taxon>
        <taxon>Deinococcales</taxon>
        <taxon>Deinococcaceae</taxon>
        <taxon>Deinococcus</taxon>
    </lineage>
</organism>
<dbReference type="Proteomes" id="UP001595998">
    <property type="component" value="Unassembled WGS sequence"/>
</dbReference>
<evidence type="ECO:0000313" key="2">
    <source>
        <dbReference type="Proteomes" id="UP001595998"/>
    </source>
</evidence>
<dbReference type="InterPro" id="IPR011990">
    <property type="entry name" value="TPR-like_helical_dom_sf"/>
</dbReference>
<dbReference type="Gene3D" id="1.25.40.10">
    <property type="entry name" value="Tetratricopeptide repeat domain"/>
    <property type="match status" value="1"/>
</dbReference>
<proteinExistence type="predicted"/>
<protein>
    <recommendedName>
        <fullName evidence="3">HD domain-containing protein</fullName>
    </recommendedName>
</protein>
<accession>A0ABV8XJQ4</accession>
<gene>
    <name evidence="1" type="ORF">ACFOZ9_06315</name>
</gene>
<comment type="caution">
    <text evidence="1">The sequence shown here is derived from an EMBL/GenBank/DDBJ whole genome shotgun (WGS) entry which is preliminary data.</text>
</comment>
<name>A0ABV8XJQ4_9DEIO</name>
<dbReference type="EMBL" id="JBHSEH010000005">
    <property type="protein sequence ID" value="MFC4425821.1"/>
    <property type="molecule type" value="Genomic_DNA"/>
</dbReference>
<evidence type="ECO:0008006" key="3">
    <source>
        <dbReference type="Google" id="ProtNLM"/>
    </source>
</evidence>
<keyword evidence="2" id="KW-1185">Reference proteome</keyword>
<dbReference type="RefSeq" id="WP_380037591.1">
    <property type="nucleotide sequence ID" value="NZ_JBHSEH010000005.1"/>
</dbReference>
<sequence>MRSCALLELGEHVATTWPLREQVRASRANGDRVSGGAGLHDLGVLHTRGDAVHAEAYLRAALATSGSTGDVVGRASCTWSLGDLGGIQPARALEPGGPAGLLSDVQRLNTAALDLYHQSLTWARRAAHVPMGILVLLSLGELALTHGTTQEGEAPAPDAAQEDHRPLWIRVPPLAHLLLHEDRRRRPGPCFRQPAHAECADAGAPGRPARPAGHDL</sequence>
<evidence type="ECO:0000313" key="1">
    <source>
        <dbReference type="EMBL" id="MFC4425821.1"/>
    </source>
</evidence>
<reference evidence="2" key="1">
    <citation type="journal article" date="2019" name="Int. J. Syst. Evol. Microbiol.">
        <title>The Global Catalogue of Microorganisms (GCM) 10K type strain sequencing project: providing services to taxonomists for standard genome sequencing and annotation.</title>
        <authorList>
            <consortium name="The Broad Institute Genomics Platform"/>
            <consortium name="The Broad Institute Genome Sequencing Center for Infectious Disease"/>
            <person name="Wu L."/>
            <person name="Ma J."/>
        </authorList>
    </citation>
    <scope>NUCLEOTIDE SEQUENCE [LARGE SCALE GENOMIC DNA]</scope>
    <source>
        <strain evidence="2">CCUG 56029</strain>
    </source>
</reference>